<evidence type="ECO:0000256" key="6">
    <source>
        <dbReference type="SAM" id="Phobius"/>
    </source>
</evidence>
<dbReference type="EMBL" id="FQUS01000013">
    <property type="protein sequence ID" value="SHF77591.1"/>
    <property type="molecule type" value="Genomic_DNA"/>
</dbReference>
<feature type="transmembrane region" description="Helical" evidence="6">
    <location>
        <begin position="207"/>
        <end position="229"/>
    </location>
</feature>
<dbReference type="PANTHER" id="PTHR30294">
    <property type="entry name" value="MEMBRANE COMPONENT OF ABC TRANSPORTER YHHJ-RELATED"/>
    <property type="match status" value="1"/>
</dbReference>
<feature type="transmembrane region" description="Helical" evidence="6">
    <location>
        <begin position="133"/>
        <end position="156"/>
    </location>
</feature>
<evidence type="ECO:0000256" key="2">
    <source>
        <dbReference type="ARBA" id="ARBA00022475"/>
    </source>
</evidence>
<evidence type="ECO:0000313" key="8">
    <source>
        <dbReference type="Proteomes" id="UP000184041"/>
    </source>
</evidence>
<keyword evidence="8" id="KW-1185">Reference proteome</keyword>
<keyword evidence="2" id="KW-1003">Cell membrane</keyword>
<keyword evidence="3 6" id="KW-0812">Transmembrane</keyword>
<dbReference type="PANTHER" id="PTHR30294:SF29">
    <property type="entry name" value="MULTIDRUG ABC TRANSPORTER PERMEASE YBHS-RELATED"/>
    <property type="match status" value="1"/>
</dbReference>
<gene>
    <name evidence="7" type="ORF">SAMN05443144_11335</name>
</gene>
<protein>
    <submittedName>
        <fullName evidence="7">Protein involved in gliding motility GldF</fullName>
    </submittedName>
</protein>
<feature type="transmembrane region" description="Helical" evidence="6">
    <location>
        <begin position="163"/>
        <end position="187"/>
    </location>
</feature>
<comment type="subcellular location">
    <subcellularLocation>
        <location evidence="1">Cell membrane</location>
        <topology evidence="1">Multi-pass membrane protein</topology>
    </subcellularLocation>
</comment>
<dbReference type="OrthoDB" id="9794512at2"/>
<dbReference type="STRING" id="1194090.SAMN05443144_11335"/>
<evidence type="ECO:0000256" key="3">
    <source>
        <dbReference type="ARBA" id="ARBA00022692"/>
    </source>
</evidence>
<evidence type="ECO:0000256" key="4">
    <source>
        <dbReference type="ARBA" id="ARBA00022989"/>
    </source>
</evidence>
<accession>A0A1M5EEU3</accession>
<evidence type="ECO:0000256" key="1">
    <source>
        <dbReference type="ARBA" id="ARBA00004651"/>
    </source>
</evidence>
<organism evidence="7 8">
    <name type="scientific">Fodinibius roseus</name>
    <dbReference type="NCBI Taxonomy" id="1194090"/>
    <lineage>
        <taxon>Bacteria</taxon>
        <taxon>Pseudomonadati</taxon>
        <taxon>Balneolota</taxon>
        <taxon>Balneolia</taxon>
        <taxon>Balneolales</taxon>
        <taxon>Balneolaceae</taxon>
        <taxon>Fodinibius</taxon>
    </lineage>
</organism>
<name>A0A1M5EEU3_9BACT</name>
<evidence type="ECO:0000313" key="7">
    <source>
        <dbReference type="EMBL" id="SHF77591.1"/>
    </source>
</evidence>
<dbReference type="RefSeq" id="WP_073064765.1">
    <property type="nucleotide sequence ID" value="NZ_FQUS01000013.1"/>
</dbReference>
<keyword evidence="5 6" id="KW-0472">Membrane</keyword>
<dbReference type="Pfam" id="PF12679">
    <property type="entry name" value="ABC2_membrane_2"/>
    <property type="match status" value="1"/>
</dbReference>
<proteinExistence type="predicted"/>
<sequence length="241" mass="26702">MNHIWIICKREINAFFDSLMAYIMLVVFLGLSGIFTWLMGGGDIFFVGQASLSSFFNVAFWTLFFFIPAITMRMVAEEERSGTMELLATKPISHFQIVAGKWMAAWLLVAISLALTLPYYITLASLGPVDHGATISGYIALLLISGVYTSIGIFASSLTSNQIVAFIVSLFIAFFFQMLFSQLAVILPDSLAGVTQYLSLNQHYQTMSRGVIGLSNIVYLISLILLGFLSATISIKRRAWQ</sequence>
<dbReference type="GO" id="GO:0140359">
    <property type="term" value="F:ABC-type transporter activity"/>
    <property type="evidence" value="ECO:0007669"/>
    <property type="project" value="InterPro"/>
</dbReference>
<feature type="transmembrane region" description="Helical" evidence="6">
    <location>
        <begin position="19"/>
        <end position="38"/>
    </location>
</feature>
<dbReference type="Proteomes" id="UP000184041">
    <property type="component" value="Unassembled WGS sequence"/>
</dbReference>
<evidence type="ECO:0000256" key="5">
    <source>
        <dbReference type="ARBA" id="ARBA00023136"/>
    </source>
</evidence>
<dbReference type="GO" id="GO:0005886">
    <property type="term" value="C:plasma membrane"/>
    <property type="evidence" value="ECO:0007669"/>
    <property type="project" value="UniProtKB-SubCell"/>
</dbReference>
<keyword evidence="4 6" id="KW-1133">Transmembrane helix</keyword>
<feature type="transmembrane region" description="Helical" evidence="6">
    <location>
        <begin position="97"/>
        <end position="121"/>
    </location>
</feature>
<reference evidence="7 8" key="1">
    <citation type="submission" date="2016-11" db="EMBL/GenBank/DDBJ databases">
        <authorList>
            <person name="Jaros S."/>
            <person name="Januszkiewicz K."/>
            <person name="Wedrychowicz H."/>
        </authorList>
    </citation>
    <scope>NUCLEOTIDE SEQUENCE [LARGE SCALE GENOMIC DNA]</scope>
    <source>
        <strain evidence="7 8">DSM 21986</strain>
    </source>
</reference>
<dbReference type="AlphaFoldDB" id="A0A1M5EEU3"/>
<dbReference type="InterPro" id="IPR051449">
    <property type="entry name" value="ABC-2_transporter_component"/>
</dbReference>